<dbReference type="SUPFAM" id="SSF48208">
    <property type="entry name" value="Six-hairpin glycosidases"/>
    <property type="match status" value="1"/>
</dbReference>
<evidence type="ECO:0000313" key="4">
    <source>
        <dbReference type="Proteomes" id="UP000054166"/>
    </source>
</evidence>
<evidence type="ECO:0000256" key="2">
    <source>
        <dbReference type="SAM" id="MobiDB-lite"/>
    </source>
</evidence>
<dbReference type="InterPro" id="IPR008928">
    <property type="entry name" value="6-hairpin_glycosidase_sf"/>
</dbReference>
<name>A0A0C3F3E1_PILCF</name>
<protein>
    <recommendedName>
        <fullName evidence="5">Glycoside hydrolase family 105 protein</fullName>
    </recommendedName>
</protein>
<dbReference type="InterPro" id="IPR010905">
    <property type="entry name" value="Glyco_hydro_88"/>
</dbReference>
<dbReference type="Gene3D" id="1.50.10.10">
    <property type="match status" value="1"/>
</dbReference>
<dbReference type="PANTHER" id="PTHR41814">
    <property type="entry name" value="EXPRESSED PROTEIN"/>
    <property type="match status" value="1"/>
</dbReference>
<feature type="region of interest" description="Disordered" evidence="2">
    <location>
        <begin position="373"/>
        <end position="417"/>
    </location>
</feature>
<dbReference type="Proteomes" id="UP000054166">
    <property type="component" value="Unassembled WGS sequence"/>
</dbReference>
<reference evidence="3 4" key="1">
    <citation type="submission" date="2014-04" db="EMBL/GenBank/DDBJ databases">
        <authorList>
            <consortium name="DOE Joint Genome Institute"/>
            <person name="Kuo A."/>
            <person name="Tarkka M."/>
            <person name="Buscot F."/>
            <person name="Kohler A."/>
            <person name="Nagy L.G."/>
            <person name="Floudas D."/>
            <person name="Copeland A."/>
            <person name="Barry K.W."/>
            <person name="Cichocki N."/>
            <person name="Veneault-Fourrey C."/>
            <person name="LaButti K."/>
            <person name="Lindquist E.A."/>
            <person name="Lipzen A."/>
            <person name="Lundell T."/>
            <person name="Morin E."/>
            <person name="Murat C."/>
            <person name="Sun H."/>
            <person name="Tunlid A."/>
            <person name="Henrissat B."/>
            <person name="Grigoriev I.V."/>
            <person name="Hibbett D.S."/>
            <person name="Martin F."/>
            <person name="Nordberg H.P."/>
            <person name="Cantor M.N."/>
            <person name="Hua S.X."/>
        </authorList>
    </citation>
    <scope>NUCLEOTIDE SEQUENCE [LARGE SCALE GENOMIC DNA]</scope>
    <source>
        <strain evidence="3 4">F 1598</strain>
    </source>
</reference>
<keyword evidence="1" id="KW-0378">Hydrolase</keyword>
<dbReference type="Pfam" id="PF07470">
    <property type="entry name" value="Glyco_hydro_88"/>
    <property type="match status" value="1"/>
</dbReference>
<dbReference type="InParanoid" id="A0A0C3F3E1"/>
<sequence>MIARTWLAVVYTAAFTRSSVWAESLSDADISLVEDRLAEGAQASEERAPGHFPSVYLLTVLTALLSSYFFSWELGTRSQALLELNAKSYSVLSDNPLPPPSTIATNLGDAMSTVLGIAKSVVSNRSVSNGGKIGPQPLMNDSAAGDPASLGMVVLLANWTGQQRTDGLDYAGAAQDQLDFLFQDVPQTSDGAISHRTDQLQLWSDFVYMAPPFLAYFGMISQNQTLLSEAYNQISLYRNYLRDSSANNLWKHIVLGTGVDEGHWATGNGWAAAGILRVLGTIQNSKYAKSMMSEQKDLANWVKEIQDGMYGVLDSNWLFKNYPDQNLSATNFYDASSTAIMASTVYRMALMSNVHTHVPLAEKSRLTLSALSSNASSSDSTSQSTTATNSTISRTTSTTSAPSSTSTSPSTLDSAGPLQHFTSSGWLTPVVDPYMISEQGTTSPEGEAFVLEMTAAWKDWVAAGSPGANGCLRVSVGWAWAVTLGTGVVLRWSL</sequence>
<organism evidence="3 4">
    <name type="scientific">Piloderma croceum (strain F 1598)</name>
    <dbReference type="NCBI Taxonomy" id="765440"/>
    <lineage>
        <taxon>Eukaryota</taxon>
        <taxon>Fungi</taxon>
        <taxon>Dikarya</taxon>
        <taxon>Basidiomycota</taxon>
        <taxon>Agaricomycotina</taxon>
        <taxon>Agaricomycetes</taxon>
        <taxon>Agaricomycetidae</taxon>
        <taxon>Atheliales</taxon>
        <taxon>Atheliaceae</taxon>
        <taxon>Piloderma</taxon>
    </lineage>
</organism>
<evidence type="ECO:0000256" key="1">
    <source>
        <dbReference type="ARBA" id="ARBA00022801"/>
    </source>
</evidence>
<dbReference type="HOGENOM" id="CLU_037534_0_0_1"/>
<proteinExistence type="predicted"/>
<reference evidence="4" key="2">
    <citation type="submission" date="2015-01" db="EMBL/GenBank/DDBJ databases">
        <title>Evolutionary Origins and Diversification of the Mycorrhizal Mutualists.</title>
        <authorList>
            <consortium name="DOE Joint Genome Institute"/>
            <consortium name="Mycorrhizal Genomics Consortium"/>
            <person name="Kohler A."/>
            <person name="Kuo A."/>
            <person name="Nagy L.G."/>
            <person name="Floudas D."/>
            <person name="Copeland A."/>
            <person name="Barry K.W."/>
            <person name="Cichocki N."/>
            <person name="Veneault-Fourrey C."/>
            <person name="LaButti K."/>
            <person name="Lindquist E.A."/>
            <person name="Lipzen A."/>
            <person name="Lundell T."/>
            <person name="Morin E."/>
            <person name="Murat C."/>
            <person name="Riley R."/>
            <person name="Ohm R."/>
            <person name="Sun H."/>
            <person name="Tunlid A."/>
            <person name="Henrissat B."/>
            <person name="Grigoriev I.V."/>
            <person name="Hibbett D.S."/>
            <person name="Martin F."/>
        </authorList>
    </citation>
    <scope>NUCLEOTIDE SEQUENCE [LARGE SCALE GENOMIC DNA]</scope>
    <source>
        <strain evidence="4">F 1598</strain>
    </source>
</reference>
<dbReference type="EMBL" id="KN833060">
    <property type="protein sequence ID" value="KIM74461.1"/>
    <property type="molecule type" value="Genomic_DNA"/>
</dbReference>
<dbReference type="OrthoDB" id="4138492at2759"/>
<evidence type="ECO:0008006" key="5">
    <source>
        <dbReference type="Google" id="ProtNLM"/>
    </source>
</evidence>
<evidence type="ECO:0000313" key="3">
    <source>
        <dbReference type="EMBL" id="KIM74461.1"/>
    </source>
</evidence>
<keyword evidence="4" id="KW-1185">Reference proteome</keyword>
<accession>A0A0C3F3E1</accession>
<dbReference type="GO" id="GO:0016787">
    <property type="term" value="F:hydrolase activity"/>
    <property type="evidence" value="ECO:0007669"/>
    <property type="project" value="UniProtKB-KW"/>
</dbReference>
<dbReference type="STRING" id="765440.A0A0C3F3E1"/>
<feature type="compositionally biased region" description="Low complexity" evidence="2">
    <location>
        <begin position="373"/>
        <end position="411"/>
    </location>
</feature>
<gene>
    <name evidence="3" type="ORF">PILCRDRAFT_702405</name>
</gene>
<dbReference type="InterPro" id="IPR012341">
    <property type="entry name" value="6hp_glycosidase-like_sf"/>
</dbReference>
<dbReference type="PANTHER" id="PTHR41814:SF1">
    <property type="entry name" value="CELLULASE"/>
    <property type="match status" value="1"/>
</dbReference>
<dbReference type="GO" id="GO:0005975">
    <property type="term" value="P:carbohydrate metabolic process"/>
    <property type="evidence" value="ECO:0007669"/>
    <property type="project" value="InterPro"/>
</dbReference>
<dbReference type="AlphaFoldDB" id="A0A0C3F3E1"/>